<sequence length="77" mass="9211">MKKLFEAQNMLSMKQFERLRFDGMYALEQITEHQYACQTDRFHILIEAKKINVQHLFDSGFLLDCESLQKLVIERIS</sequence>
<dbReference type="Proteomes" id="UP001316087">
    <property type="component" value="Unassembled WGS sequence"/>
</dbReference>
<evidence type="ECO:0000313" key="2">
    <source>
        <dbReference type="Proteomes" id="UP001316087"/>
    </source>
</evidence>
<comment type="caution">
    <text evidence="1">The sequence shown here is derived from an EMBL/GenBank/DDBJ whole genome shotgun (WGS) entry which is preliminary data.</text>
</comment>
<accession>A0ABS9UA79</accession>
<proteinExistence type="predicted"/>
<gene>
    <name evidence="1" type="ORF">LZ480_04120</name>
</gene>
<evidence type="ECO:0000313" key="1">
    <source>
        <dbReference type="EMBL" id="MCH7321069.1"/>
    </source>
</evidence>
<dbReference type="RefSeq" id="WP_241368109.1">
    <property type="nucleotide sequence ID" value="NZ_JAKZFC010000001.1"/>
</dbReference>
<reference evidence="1 2" key="1">
    <citation type="submission" date="2022-03" db="EMBL/GenBank/DDBJ databases">
        <authorList>
            <person name="Jo J.-H."/>
            <person name="Im W.-T."/>
        </authorList>
    </citation>
    <scope>NUCLEOTIDE SEQUENCE [LARGE SCALE GENOMIC DNA]</scope>
    <source>
        <strain evidence="1 2">MA9</strain>
    </source>
</reference>
<protein>
    <submittedName>
        <fullName evidence="1">RNA methyltransferase</fullName>
    </submittedName>
</protein>
<dbReference type="EMBL" id="JAKZFC010000001">
    <property type="protein sequence ID" value="MCH7321069.1"/>
    <property type="molecule type" value="Genomic_DNA"/>
</dbReference>
<dbReference type="GO" id="GO:0032259">
    <property type="term" value="P:methylation"/>
    <property type="evidence" value="ECO:0007669"/>
    <property type="project" value="UniProtKB-KW"/>
</dbReference>
<organism evidence="1 2">
    <name type="scientific">Solibacillus palustris</name>
    <dbReference type="NCBI Taxonomy" id="2908203"/>
    <lineage>
        <taxon>Bacteria</taxon>
        <taxon>Bacillati</taxon>
        <taxon>Bacillota</taxon>
        <taxon>Bacilli</taxon>
        <taxon>Bacillales</taxon>
        <taxon>Caryophanaceae</taxon>
        <taxon>Solibacillus</taxon>
    </lineage>
</organism>
<name>A0ABS9UA79_9BACL</name>
<keyword evidence="1" id="KW-0489">Methyltransferase</keyword>
<dbReference type="GO" id="GO:0008168">
    <property type="term" value="F:methyltransferase activity"/>
    <property type="evidence" value="ECO:0007669"/>
    <property type="project" value="UniProtKB-KW"/>
</dbReference>
<keyword evidence="1" id="KW-0808">Transferase</keyword>
<keyword evidence="2" id="KW-1185">Reference proteome</keyword>